<protein>
    <submittedName>
        <fullName evidence="1">Uncharacterized protein</fullName>
    </submittedName>
</protein>
<dbReference type="GeneID" id="36591748"/>
<keyword evidence="2" id="KW-1185">Reference proteome</keyword>
<dbReference type="EMBL" id="KZ613856">
    <property type="protein sequence ID" value="PMD54991.1"/>
    <property type="molecule type" value="Genomic_DNA"/>
</dbReference>
<reference evidence="1 2" key="1">
    <citation type="submission" date="2016-04" db="EMBL/GenBank/DDBJ databases">
        <title>A degradative enzymes factory behind the ericoid mycorrhizal symbiosis.</title>
        <authorList>
            <consortium name="DOE Joint Genome Institute"/>
            <person name="Martino E."/>
            <person name="Morin E."/>
            <person name="Grelet G."/>
            <person name="Kuo A."/>
            <person name="Kohler A."/>
            <person name="Daghino S."/>
            <person name="Barry K."/>
            <person name="Choi C."/>
            <person name="Cichocki N."/>
            <person name="Clum A."/>
            <person name="Copeland A."/>
            <person name="Hainaut M."/>
            <person name="Haridas S."/>
            <person name="Labutti K."/>
            <person name="Lindquist E."/>
            <person name="Lipzen A."/>
            <person name="Khouja H.-R."/>
            <person name="Murat C."/>
            <person name="Ohm R."/>
            <person name="Olson A."/>
            <person name="Spatafora J."/>
            <person name="Veneault-Fourrey C."/>
            <person name="Henrissat B."/>
            <person name="Grigoriev I."/>
            <person name="Martin F."/>
            <person name="Perotto S."/>
        </authorList>
    </citation>
    <scope>NUCLEOTIDE SEQUENCE [LARGE SCALE GENOMIC DNA]</scope>
    <source>
        <strain evidence="1 2">E</strain>
    </source>
</reference>
<accession>A0A2J6SW54</accession>
<dbReference type="AlphaFoldDB" id="A0A2J6SW54"/>
<dbReference type="RefSeq" id="XP_024731895.1">
    <property type="nucleotide sequence ID" value="XM_024883671.1"/>
</dbReference>
<dbReference type="Proteomes" id="UP000235371">
    <property type="component" value="Unassembled WGS sequence"/>
</dbReference>
<dbReference type="InParanoid" id="A0A2J6SW54"/>
<name>A0A2J6SW54_9HELO</name>
<evidence type="ECO:0000313" key="1">
    <source>
        <dbReference type="EMBL" id="PMD54991.1"/>
    </source>
</evidence>
<sequence>MYTALRLIMKGCQFSGKRKKRTGLDNDYLGRAKIEDTDSAWFGCIPIPRMVANQVNHRLELRMKELDSEILKDADDLLQTKKQHAWVVGTLALFLVLHIQELDAGRNIFWKRYKDPALIEEAIASSNSLLSHYHYVFGRKPLDMNWDEQRSRDMTYVLKLMEKGMVGRKACDLYEAGNPKSVEFTASSLLFVKNISEGCEVKGFY</sequence>
<dbReference type="OrthoDB" id="5362630at2759"/>
<evidence type="ECO:0000313" key="2">
    <source>
        <dbReference type="Proteomes" id="UP000235371"/>
    </source>
</evidence>
<organism evidence="1 2">
    <name type="scientific">Hyaloscypha bicolor E</name>
    <dbReference type="NCBI Taxonomy" id="1095630"/>
    <lineage>
        <taxon>Eukaryota</taxon>
        <taxon>Fungi</taxon>
        <taxon>Dikarya</taxon>
        <taxon>Ascomycota</taxon>
        <taxon>Pezizomycotina</taxon>
        <taxon>Leotiomycetes</taxon>
        <taxon>Helotiales</taxon>
        <taxon>Hyaloscyphaceae</taxon>
        <taxon>Hyaloscypha</taxon>
        <taxon>Hyaloscypha bicolor</taxon>
    </lineage>
</organism>
<gene>
    <name evidence="1" type="ORF">K444DRAFT_633870</name>
</gene>
<dbReference type="STRING" id="1095630.A0A2J6SW54"/>
<proteinExistence type="predicted"/>